<comment type="caution">
    <text evidence="4">The sequence shown here is derived from an EMBL/GenBank/DDBJ whole genome shotgun (WGS) entry which is preliminary data.</text>
</comment>
<evidence type="ECO:0000313" key="4">
    <source>
        <dbReference type="EMBL" id="MCM2393108.1"/>
    </source>
</evidence>
<dbReference type="EMBL" id="JAMQAW010000057">
    <property type="protein sequence ID" value="MCM2393108.1"/>
    <property type="molecule type" value="Genomic_DNA"/>
</dbReference>
<dbReference type="InterPro" id="IPR024078">
    <property type="entry name" value="LmbE-like_dom_sf"/>
</dbReference>
<dbReference type="PANTHER" id="PTHR12993">
    <property type="entry name" value="N-ACETYLGLUCOSAMINYL-PHOSPHATIDYLINOSITOL DE-N-ACETYLASE-RELATED"/>
    <property type="match status" value="1"/>
</dbReference>
<dbReference type="PROSITE" id="PS51318">
    <property type="entry name" value="TAT"/>
    <property type="match status" value="1"/>
</dbReference>
<dbReference type="Pfam" id="PF02585">
    <property type="entry name" value="PIG-L"/>
    <property type="match status" value="1"/>
</dbReference>
<protein>
    <submittedName>
        <fullName evidence="4">PIG-L family deacetylase</fullName>
    </submittedName>
</protein>
<accession>A0ABT0UWZ6</accession>
<evidence type="ECO:0000256" key="3">
    <source>
        <dbReference type="SAM" id="SignalP"/>
    </source>
</evidence>
<keyword evidence="1" id="KW-0862">Zinc</keyword>
<evidence type="ECO:0000313" key="5">
    <source>
        <dbReference type="Proteomes" id="UP001431429"/>
    </source>
</evidence>
<feature type="region of interest" description="Disordered" evidence="2">
    <location>
        <begin position="242"/>
        <end position="267"/>
    </location>
</feature>
<gene>
    <name evidence="4" type="ORF">NBG84_33345</name>
</gene>
<dbReference type="InterPro" id="IPR003737">
    <property type="entry name" value="GlcNAc_PI_deacetylase-related"/>
</dbReference>
<dbReference type="Gene3D" id="3.40.50.10320">
    <property type="entry name" value="LmbE-like"/>
    <property type="match status" value="1"/>
</dbReference>
<keyword evidence="5" id="KW-1185">Reference proteome</keyword>
<dbReference type="PANTHER" id="PTHR12993:SF11">
    <property type="entry name" value="N-ACETYLGLUCOSAMINYL-PHOSPHATIDYLINOSITOL DE-N-ACETYLASE"/>
    <property type="match status" value="1"/>
</dbReference>
<dbReference type="SUPFAM" id="SSF89372">
    <property type="entry name" value="Fucose-specific lectin"/>
    <property type="match status" value="1"/>
</dbReference>
<reference evidence="4" key="1">
    <citation type="submission" date="2022-06" db="EMBL/GenBank/DDBJ databases">
        <title>Genome public.</title>
        <authorList>
            <person name="Sun Q."/>
        </authorList>
    </citation>
    <scope>NUCLEOTIDE SEQUENCE</scope>
    <source>
        <strain evidence="4">CWNU-1</strain>
    </source>
</reference>
<feature type="region of interest" description="Disordered" evidence="2">
    <location>
        <begin position="108"/>
        <end position="127"/>
    </location>
</feature>
<feature type="chain" id="PRO_5046546186" evidence="3">
    <location>
        <begin position="35"/>
        <end position="717"/>
    </location>
</feature>
<feature type="compositionally biased region" description="Basic and acidic residues" evidence="2">
    <location>
        <begin position="247"/>
        <end position="259"/>
    </location>
</feature>
<dbReference type="InterPro" id="IPR006311">
    <property type="entry name" value="TAT_signal"/>
</dbReference>
<dbReference type="SUPFAM" id="SSF102588">
    <property type="entry name" value="LmbE-like"/>
    <property type="match status" value="1"/>
</dbReference>
<dbReference type="RefSeq" id="WP_250923466.1">
    <property type="nucleotide sequence ID" value="NZ_JAMQAW010000057.1"/>
</dbReference>
<name>A0ABT0UWZ6_9ACTN</name>
<organism evidence="4 5">
    <name type="scientific">Streptomyces albipurpureus</name>
    <dbReference type="NCBI Taxonomy" id="2897419"/>
    <lineage>
        <taxon>Bacteria</taxon>
        <taxon>Bacillati</taxon>
        <taxon>Actinomycetota</taxon>
        <taxon>Actinomycetes</taxon>
        <taxon>Kitasatosporales</taxon>
        <taxon>Streptomycetaceae</taxon>
        <taxon>Streptomyces</taxon>
    </lineage>
</organism>
<evidence type="ECO:0000256" key="2">
    <source>
        <dbReference type="SAM" id="MobiDB-lite"/>
    </source>
</evidence>
<feature type="signal peptide" evidence="3">
    <location>
        <begin position="1"/>
        <end position="34"/>
    </location>
</feature>
<dbReference type="Proteomes" id="UP001431429">
    <property type="component" value="Unassembled WGS sequence"/>
</dbReference>
<dbReference type="Gene3D" id="2.120.10.70">
    <property type="entry name" value="Fucose-specific lectin"/>
    <property type="match status" value="1"/>
</dbReference>
<keyword evidence="3" id="KW-0732">Signal</keyword>
<sequence length="717" mass="77670">MTHAQVPSVRMPKSSLRRRSILAALGGTAMAAGAVSGCTVPAPQRPVSAADPAPGMPIASSRRAQLMQIVAHPDDDLYFMNPDTERMLESGVPLVSIYVSAGEHTGINKIPGRHHHGPEDRAGYSSARHQGLRQAYAAMIGLDKFSDWTKGVISLRGDRFAEINTLTNGNRRVELVFLNLPMHTGRRWMALPSLWRDRDVGVYTVVAKDSPLRKTVSYDHKALTQVLVGLMEQYRPTVIQTLDPDPDIQHSDERTRVQDSEQPGYSDHGDHTAVACFSWAAMVSWVAEATAQGGRVPGFTVQAFRGYYNRHWPKNLPPKALRDKARALAPYGGDPDWNCGNASGCGDYGVSGKRPLTNRKGWVRSTHHRYQGAQPVLAVGRDKRLAAYGVLGLRAVRWRETRPGSGRWGTAEDLGGGPLAPALGSAALKDGRQLLFGLRFSALGGRGAANRREIVLLEERSPGRGFLAWQGLGNPEYNDDRGRRIGVPVAVTAPDGRVHLFVRNADKRISTRVRDLDGRWSAWRLLIGEEVQDGLSAVVDKAGLVHVFGAGRSTVHHWRQEAPGKEVTFRTVVPDPKGGVGGFPVPAGPVAALPDGDGIKLYYRKPASGGLVTVDTALTSVKSDSAMREAEFEGYGPVSVAAGAGGPVILERQPNGRVGWRSTRVGQSRQEDSKTLGFPSLLVTAKGMAVAGLSVDGQPWLWLPDLSQAESRPVRRV</sequence>
<evidence type="ECO:0000256" key="1">
    <source>
        <dbReference type="ARBA" id="ARBA00022833"/>
    </source>
</evidence>
<proteinExistence type="predicted"/>